<name>A0A7D9CYE9_DEKBR</name>
<dbReference type="NCBIfam" id="TIGR00235">
    <property type="entry name" value="udk"/>
    <property type="match status" value="1"/>
</dbReference>
<dbReference type="GO" id="GO:0004849">
    <property type="term" value="F:uridine kinase activity"/>
    <property type="evidence" value="ECO:0007669"/>
    <property type="project" value="UniProtKB-EC"/>
</dbReference>
<feature type="domain" description="Phosphoribosyltransferase" evidence="9">
    <location>
        <begin position="268"/>
        <end position="451"/>
    </location>
</feature>
<dbReference type="EC" id="2.7.1.48" evidence="6"/>
<dbReference type="Pfam" id="PF14681">
    <property type="entry name" value="UPRTase"/>
    <property type="match status" value="1"/>
</dbReference>
<dbReference type="GO" id="GO:0044211">
    <property type="term" value="P:CTP salvage"/>
    <property type="evidence" value="ECO:0007669"/>
    <property type="project" value="UniProtKB-UniPathway"/>
</dbReference>
<gene>
    <name evidence="10" type="primary">URK1</name>
    <name evidence="10" type="ORF">DEBR0S3_16644G</name>
</gene>
<keyword evidence="6" id="KW-0067">ATP-binding</keyword>
<dbReference type="InterPro" id="IPR027417">
    <property type="entry name" value="P-loop_NTPase"/>
</dbReference>
<evidence type="ECO:0000313" key="10">
    <source>
        <dbReference type="EMBL" id="VUG18651.1"/>
    </source>
</evidence>
<evidence type="ECO:0000256" key="3">
    <source>
        <dbReference type="ARBA" id="ARBA00022679"/>
    </source>
</evidence>
<evidence type="ECO:0000256" key="6">
    <source>
        <dbReference type="RuleBase" id="RU003825"/>
    </source>
</evidence>
<comment type="pathway">
    <text evidence="1 6">Pyrimidine metabolism; UMP biosynthesis via salvage pathway; UMP from uridine: step 1/1.</text>
</comment>
<organism evidence="10 11">
    <name type="scientific">Dekkera bruxellensis</name>
    <name type="common">Brettanomyces custersii</name>
    <dbReference type="NCBI Taxonomy" id="5007"/>
    <lineage>
        <taxon>Eukaryota</taxon>
        <taxon>Fungi</taxon>
        <taxon>Dikarya</taxon>
        <taxon>Ascomycota</taxon>
        <taxon>Saccharomycotina</taxon>
        <taxon>Pichiomycetes</taxon>
        <taxon>Pichiales</taxon>
        <taxon>Pichiaceae</taxon>
        <taxon>Brettanomyces</taxon>
    </lineage>
</organism>
<dbReference type="NCBIfam" id="NF004018">
    <property type="entry name" value="PRK05480.1"/>
    <property type="match status" value="1"/>
</dbReference>
<comment type="pathway">
    <text evidence="2 6">Pyrimidine metabolism; CTP biosynthesis via salvage pathway; CTP from cytidine: step 1/3.</text>
</comment>
<dbReference type="UniPathway" id="UPA00579">
    <property type="reaction ID" value="UER00640"/>
</dbReference>
<evidence type="ECO:0000259" key="8">
    <source>
        <dbReference type="Pfam" id="PF00485"/>
    </source>
</evidence>
<dbReference type="GO" id="GO:0044206">
    <property type="term" value="P:UMP salvage"/>
    <property type="evidence" value="ECO:0007669"/>
    <property type="project" value="UniProtKB-UniPathway"/>
</dbReference>
<feature type="compositionally biased region" description="Polar residues" evidence="7">
    <location>
        <begin position="1"/>
        <end position="10"/>
    </location>
</feature>
<dbReference type="InterPro" id="IPR029057">
    <property type="entry name" value="PRTase-like"/>
</dbReference>
<comment type="catalytic activity">
    <reaction evidence="6">
        <text>uridine + ATP = UMP + ADP + H(+)</text>
        <dbReference type="Rhea" id="RHEA:16825"/>
        <dbReference type="ChEBI" id="CHEBI:15378"/>
        <dbReference type="ChEBI" id="CHEBI:16704"/>
        <dbReference type="ChEBI" id="CHEBI:30616"/>
        <dbReference type="ChEBI" id="CHEBI:57865"/>
        <dbReference type="ChEBI" id="CHEBI:456216"/>
        <dbReference type="EC" id="2.7.1.48"/>
    </reaction>
</comment>
<dbReference type="Gene3D" id="3.40.50.300">
    <property type="entry name" value="P-loop containing nucleotide triphosphate hydrolases"/>
    <property type="match status" value="1"/>
</dbReference>
<dbReference type="FunFam" id="3.40.50.300:FF:000339">
    <property type="entry name" value="Uridine kinase"/>
    <property type="match status" value="1"/>
</dbReference>
<keyword evidence="5 6" id="KW-0418">Kinase</keyword>
<reference evidence="10 11" key="1">
    <citation type="submission" date="2019-07" db="EMBL/GenBank/DDBJ databases">
        <authorList>
            <person name="Friedrich A."/>
            <person name="Schacherer J."/>
        </authorList>
    </citation>
    <scope>NUCLEOTIDE SEQUENCE [LARGE SCALE GENOMIC DNA]</scope>
</reference>
<dbReference type="EMBL" id="CABFWN010000003">
    <property type="protein sequence ID" value="VUG18651.1"/>
    <property type="molecule type" value="Genomic_DNA"/>
</dbReference>
<dbReference type="CDD" id="cd02023">
    <property type="entry name" value="UMPK"/>
    <property type="match status" value="1"/>
</dbReference>
<keyword evidence="4 6" id="KW-0547">Nucleotide-binding</keyword>
<evidence type="ECO:0000256" key="4">
    <source>
        <dbReference type="ARBA" id="ARBA00022741"/>
    </source>
</evidence>
<sequence length="485" mass="53987">MSNSYSSETPQAEKDTASSLSVQATRYNPPWKSPYIIGIAGFSGSGKTTVAHKIIKEINEPWTVLLSLDNFYKPLTREQSKKAFNNEYDLDKPNALDLDLVYKCIKALKDGKKAEIPVYSFAKHARTGETFTIYGANVIIIEGLYTLYSEDMLKLMDCKVYVDTDLDICYSRRLLRDTEERGRDLEGIIKQWDLFVKPNSIRYVKPTMQSADIIIRRGSDNKVAMDLLLEHIKKQLESKSVTHLLQLKQLGRQIKALNLSKVHVIPVTNQLRVIKTILLDKKTSNDDFIFNFNRVASILIAHALDFVEYVTSLPGGGDILTPVGAPVRDTMYVKGEIVAVDIIRGGDCFISSLTRTLPAVRIGKLLIQSDSRTGEPHLHTEKLPALDSTCNVLLFDAQIIAGAAVTMAINVLLDYGVAEDRIIVCAYLATEAGVTRISNAFPKVQVVVGSLGSRYGGGNGPETGDKDSDWWMAYRFIDARYFGTD</sequence>
<dbReference type="AlphaFoldDB" id="A0A7D9CYE9"/>
<dbReference type="InterPro" id="IPR006083">
    <property type="entry name" value="PRK/URK"/>
</dbReference>
<dbReference type="InterPro" id="IPR000836">
    <property type="entry name" value="PRTase_dom"/>
</dbReference>
<accession>A0A7D9CYE9</accession>
<comment type="similarity">
    <text evidence="6">Belongs to the uridine kinase family.</text>
</comment>
<dbReference type="Proteomes" id="UP000478008">
    <property type="component" value="Unassembled WGS sequence"/>
</dbReference>
<dbReference type="GO" id="GO:0005524">
    <property type="term" value="F:ATP binding"/>
    <property type="evidence" value="ECO:0007669"/>
    <property type="project" value="UniProtKB-KW"/>
</dbReference>
<keyword evidence="3 6" id="KW-0808">Transferase</keyword>
<dbReference type="InterPro" id="IPR000764">
    <property type="entry name" value="Uridine_kinase-like"/>
</dbReference>
<dbReference type="Gene3D" id="3.40.50.2020">
    <property type="match status" value="1"/>
</dbReference>
<evidence type="ECO:0000256" key="7">
    <source>
        <dbReference type="SAM" id="MobiDB-lite"/>
    </source>
</evidence>
<dbReference type="SUPFAM" id="SSF52540">
    <property type="entry name" value="P-loop containing nucleoside triphosphate hydrolases"/>
    <property type="match status" value="1"/>
</dbReference>
<feature type="domain" description="Phosphoribulokinase/uridine kinase" evidence="8">
    <location>
        <begin position="36"/>
        <end position="224"/>
    </location>
</feature>
<evidence type="ECO:0000256" key="1">
    <source>
        <dbReference type="ARBA" id="ARBA00004690"/>
    </source>
</evidence>
<evidence type="ECO:0000256" key="5">
    <source>
        <dbReference type="ARBA" id="ARBA00022777"/>
    </source>
</evidence>
<evidence type="ECO:0000259" key="9">
    <source>
        <dbReference type="Pfam" id="PF14681"/>
    </source>
</evidence>
<proteinExistence type="inferred from homology"/>
<dbReference type="PANTHER" id="PTHR10285">
    <property type="entry name" value="URIDINE KINASE"/>
    <property type="match status" value="1"/>
</dbReference>
<comment type="catalytic activity">
    <reaction evidence="6">
        <text>cytidine + ATP = CMP + ADP + H(+)</text>
        <dbReference type="Rhea" id="RHEA:24674"/>
        <dbReference type="ChEBI" id="CHEBI:15378"/>
        <dbReference type="ChEBI" id="CHEBI:17562"/>
        <dbReference type="ChEBI" id="CHEBI:30616"/>
        <dbReference type="ChEBI" id="CHEBI:60377"/>
        <dbReference type="ChEBI" id="CHEBI:456216"/>
        <dbReference type="EC" id="2.7.1.48"/>
    </reaction>
</comment>
<dbReference type="Pfam" id="PF00485">
    <property type="entry name" value="PRK"/>
    <property type="match status" value="1"/>
</dbReference>
<dbReference type="UniPathway" id="UPA00574">
    <property type="reaction ID" value="UER00637"/>
</dbReference>
<evidence type="ECO:0000313" key="11">
    <source>
        <dbReference type="Proteomes" id="UP000478008"/>
    </source>
</evidence>
<keyword evidence="11" id="KW-1185">Reference proteome</keyword>
<dbReference type="PRINTS" id="PR00988">
    <property type="entry name" value="URIDINKINASE"/>
</dbReference>
<protein>
    <recommendedName>
        <fullName evidence="6">Uridine kinase</fullName>
        <ecNumber evidence="6">2.7.1.48</ecNumber>
    </recommendedName>
</protein>
<dbReference type="SUPFAM" id="SSF53271">
    <property type="entry name" value="PRTase-like"/>
    <property type="match status" value="1"/>
</dbReference>
<evidence type="ECO:0000256" key="2">
    <source>
        <dbReference type="ARBA" id="ARBA00004784"/>
    </source>
</evidence>
<feature type="region of interest" description="Disordered" evidence="7">
    <location>
        <begin position="1"/>
        <end position="20"/>
    </location>
</feature>